<comment type="caution">
    <text evidence="2">The sequence shown here is derived from an EMBL/GenBank/DDBJ whole genome shotgun (WGS) entry which is preliminary data.</text>
</comment>
<dbReference type="Proteomes" id="UP001362999">
    <property type="component" value="Unassembled WGS sequence"/>
</dbReference>
<keyword evidence="3" id="KW-1185">Reference proteome</keyword>
<dbReference type="EMBL" id="JAWWNJ010000046">
    <property type="protein sequence ID" value="KAK7018180.1"/>
    <property type="molecule type" value="Genomic_DNA"/>
</dbReference>
<dbReference type="AlphaFoldDB" id="A0AAW0AX44"/>
<organism evidence="2 3">
    <name type="scientific">Favolaschia claudopus</name>
    <dbReference type="NCBI Taxonomy" id="2862362"/>
    <lineage>
        <taxon>Eukaryota</taxon>
        <taxon>Fungi</taxon>
        <taxon>Dikarya</taxon>
        <taxon>Basidiomycota</taxon>
        <taxon>Agaricomycotina</taxon>
        <taxon>Agaricomycetes</taxon>
        <taxon>Agaricomycetidae</taxon>
        <taxon>Agaricales</taxon>
        <taxon>Marasmiineae</taxon>
        <taxon>Mycenaceae</taxon>
        <taxon>Favolaschia</taxon>
    </lineage>
</organism>
<reference evidence="2 3" key="1">
    <citation type="journal article" date="2024" name="J Genomics">
        <title>Draft genome sequencing and assembly of Favolaschia claudopus CIRM-BRFM 2984 isolated from oak limbs.</title>
        <authorList>
            <person name="Navarro D."/>
            <person name="Drula E."/>
            <person name="Chaduli D."/>
            <person name="Cazenave R."/>
            <person name="Ahrendt S."/>
            <person name="Wang J."/>
            <person name="Lipzen A."/>
            <person name="Daum C."/>
            <person name="Barry K."/>
            <person name="Grigoriev I.V."/>
            <person name="Favel A."/>
            <person name="Rosso M.N."/>
            <person name="Martin F."/>
        </authorList>
    </citation>
    <scope>NUCLEOTIDE SEQUENCE [LARGE SCALE GENOMIC DNA]</scope>
    <source>
        <strain evidence="2 3">CIRM-BRFM 2984</strain>
    </source>
</reference>
<feature type="region of interest" description="Disordered" evidence="1">
    <location>
        <begin position="47"/>
        <end position="67"/>
    </location>
</feature>
<evidence type="ECO:0000256" key="1">
    <source>
        <dbReference type="SAM" id="MobiDB-lite"/>
    </source>
</evidence>
<protein>
    <submittedName>
        <fullName evidence="2">Uncharacterized protein</fullName>
    </submittedName>
</protein>
<proteinExistence type="predicted"/>
<name>A0AAW0AX44_9AGAR</name>
<sequence length="344" mass="38577">MLGPQDLGHVADKRLPRLIRLAPDLASLPCEKCYITRSAVQPLLMTPTMSSDHHSESVDTHHCSPNLTSLAQSNATERSQLSLAEVQTVSFIPLAPRNKSRRANDEERLPEDYTVSPLSRIIHPETVSGWTTHEHPEGAVYFKHIEENIYADVDLYKPQTLHTVSICVDQILRRQQVEGLLQTGNIDLVLEILAPDKGTNCIKCGYYFVDHTERVAFWLEDFPLKKLLAWNRRSPKLVRPVHVKLALEIEYWNHVENFPSGLPVSSAVLQQLKDRLLYGVANRLATPWGPTEVGSEWDASRILAVVDALGTIIEQGPPTSQENSSVIVDPSCGVIIGRFMRECI</sequence>
<feature type="compositionally biased region" description="Basic and acidic residues" evidence="1">
    <location>
        <begin position="51"/>
        <end position="62"/>
    </location>
</feature>
<evidence type="ECO:0000313" key="2">
    <source>
        <dbReference type="EMBL" id="KAK7018180.1"/>
    </source>
</evidence>
<accession>A0AAW0AX44</accession>
<gene>
    <name evidence="2" type="ORF">R3P38DRAFT_1294153</name>
</gene>
<evidence type="ECO:0000313" key="3">
    <source>
        <dbReference type="Proteomes" id="UP001362999"/>
    </source>
</evidence>